<comment type="caution">
    <text evidence="1">The sequence shown here is derived from an EMBL/GenBank/DDBJ whole genome shotgun (WGS) entry which is preliminary data.</text>
</comment>
<dbReference type="EMBL" id="NMUJ01000053">
    <property type="protein sequence ID" value="OYV02776.1"/>
    <property type="molecule type" value="Genomic_DNA"/>
</dbReference>
<proteinExistence type="predicted"/>
<evidence type="ECO:0000313" key="2">
    <source>
        <dbReference type="Proteomes" id="UP000216312"/>
    </source>
</evidence>
<dbReference type="SUPFAM" id="SSF56954">
    <property type="entry name" value="Outer membrane efflux proteins (OEP)"/>
    <property type="match status" value="1"/>
</dbReference>
<evidence type="ECO:0000313" key="1">
    <source>
        <dbReference type="EMBL" id="OYV02776.1"/>
    </source>
</evidence>
<reference evidence="2" key="1">
    <citation type="submission" date="2017-07" db="EMBL/GenBank/DDBJ databases">
        <title>Novel pathways for hydrocarbon cycling and metabolic interdependencies in hydrothermal sediment communities.</title>
        <authorList>
            <person name="Dombrowski N."/>
            <person name="Seitz K."/>
            <person name="Teske A."/>
            <person name="Baker B."/>
        </authorList>
    </citation>
    <scope>NUCLEOTIDE SEQUENCE [LARGE SCALE GENOMIC DNA]</scope>
</reference>
<evidence type="ECO:0008006" key="3">
    <source>
        <dbReference type="Google" id="ProtNLM"/>
    </source>
</evidence>
<dbReference type="AlphaFoldDB" id="A0A257LUZ9"/>
<protein>
    <recommendedName>
        <fullName evidence="3">TolC family protein</fullName>
    </recommendedName>
</protein>
<sequence length="174" mass="19572">MWYRIAHSRWASISICIISLYSILLLSHPLCADSTSNDTLTLTECIEIALNNSPDLRVARNNLRVAELDLQDMKTAIAPTIQLSGGYNLNNVYNRLEWTPNHYHLGINATITPFSSGKNLISIAKYLTLYVNILTYLSHRLCSNCTRRISPRRSSSLNLPAQGLNLGLHPNPMY</sequence>
<organism evidence="1 2">
    <name type="scientific">candidate division WOR-3 bacterium 4484_18</name>
    <dbReference type="NCBI Taxonomy" id="2020626"/>
    <lineage>
        <taxon>Bacteria</taxon>
        <taxon>Bacteria division WOR-3</taxon>
    </lineage>
</organism>
<dbReference type="GO" id="GO:0015562">
    <property type="term" value="F:efflux transmembrane transporter activity"/>
    <property type="evidence" value="ECO:0007669"/>
    <property type="project" value="InterPro"/>
</dbReference>
<dbReference type="Proteomes" id="UP000216312">
    <property type="component" value="Unassembled WGS sequence"/>
</dbReference>
<gene>
    <name evidence="1" type="ORF">CGW93_03810</name>
</gene>
<accession>A0A257LUZ9</accession>
<dbReference type="Gene3D" id="1.20.1600.10">
    <property type="entry name" value="Outer membrane efflux proteins (OEP)"/>
    <property type="match status" value="1"/>
</dbReference>
<name>A0A257LUZ9_UNCW3</name>